<keyword evidence="2" id="KW-1185">Reference proteome</keyword>
<dbReference type="AlphaFoldDB" id="A0A2I0W521"/>
<sequence>MLISWVYGLVHSRFNGYIYWRHCYNPTMMTKPDSSCCHGRPYLATWHYFSDILGMDGSSVRAFVSSGNRSFLLRWTVFAE</sequence>
<dbReference type="Proteomes" id="UP000233837">
    <property type="component" value="Unassembled WGS sequence"/>
</dbReference>
<evidence type="ECO:0000313" key="1">
    <source>
        <dbReference type="EMBL" id="PKU70753.1"/>
    </source>
</evidence>
<dbReference type="EMBL" id="KZ502911">
    <property type="protein sequence ID" value="PKU70753.1"/>
    <property type="molecule type" value="Genomic_DNA"/>
</dbReference>
<organism evidence="1 2">
    <name type="scientific">Dendrobium catenatum</name>
    <dbReference type="NCBI Taxonomy" id="906689"/>
    <lineage>
        <taxon>Eukaryota</taxon>
        <taxon>Viridiplantae</taxon>
        <taxon>Streptophyta</taxon>
        <taxon>Embryophyta</taxon>
        <taxon>Tracheophyta</taxon>
        <taxon>Spermatophyta</taxon>
        <taxon>Magnoliopsida</taxon>
        <taxon>Liliopsida</taxon>
        <taxon>Asparagales</taxon>
        <taxon>Orchidaceae</taxon>
        <taxon>Epidendroideae</taxon>
        <taxon>Malaxideae</taxon>
        <taxon>Dendrobiinae</taxon>
        <taxon>Dendrobium</taxon>
    </lineage>
</organism>
<accession>A0A2I0W521</accession>
<evidence type="ECO:0000313" key="2">
    <source>
        <dbReference type="Proteomes" id="UP000233837"/>
    </source>
</evidence>
<name>A0A2I0W521_9ASPA</name>
<reference evidence="1 2" key="1">
    <citation type="journal article" date="2016" name="Sci. Rep.">
        <title>The Dendrobium catenatum Lindl. genome sequence provides insights into polysaccharide synthase, floral development and adaptive evolution.</title>
        <authorList>
            <person name="Zhang G.Q."/>
            <person name="Xu Q."/>
            <person name="Bian C."/>
            <person name="Tsai W.C."/>
            <person name="Yeh C.M."/>
            <person name="Liu K.W."/>
            <person name="Yoshida K."/>
            <person name="Zhang L.S."/>
            <person name="Chang S.B."/>
            <person name="Chen F."/>
            <person name="Shi Y."/>
            <person name="Su Y.Y."/>
            <person name="Zhang Y.Q."/>
            <person name="Chen L.J."/>
            <person name="Yin Y."/>
            <person name="Lin M."/>
            <person name="Huang H."/>
            <person name="Deng H."/>
            <person name="Wang Z.W."/>
            <person name="Zhu S.L."/>
            <person name="Zhao X."/>
            <person name="Deng C."/>
            <person name="Niu S.C."/>
            <person name="Huang J."/>
            <person name="Wang M."/>
            <person name="Liu G.H."/>
            <person name="Yang H.J."/>
            <person name="Xiao X.J."/>
            <person name="Hsiao Y.Y."/>
            <person name="Wu W.L."/>
            <person name="Chen Y.Y."/>
            <person name="Mitsuda N."/>
            <person name="Ohme-Takagi M."/>
            <person name="Luo Y.B."/>
            <person name="Van de Peer Y."/>
            <person name="Liu Z.J."/>
        </authorList>
    </citation>
    <scope>NUCLEOTIDE SEQUENCE [LARGE SCALE GENOMIC DNA]</scope>
    <source>
        <tissue evidence="1">The whole plant</tissue>
    </source>
</reference>
<gene>
    <name evidence="1" type="ORF">MA16_Dca012506</name>
</gene>
<proteinExistence type="predicted"/>
<reference evidence="1 2" key="2">
    <citation type="journal article" date="2017" name="Nature">
        <title>The Apostasia genome and the evolution of orchids.</title>
        <authorList>
            <person name="Zhang G.Q."/>
            <person name="Liu K.W."/>
            <person name="Li Z."/>
            <person name="Lohaus R."/>
            <person name="Hsiao Y.Y."/>
            <person name="Niu S.C."/>
            <person name="Wang J.Y."/>
            <person name="Lin Y.C."/>
            <person name="Xu Q."/>
            <person name="Chen L.J."/>
            <person name="Yoshida K."/>
            <person name="Fujiwara S."/>
            <person name="Wang Z.W."/>
            <person name="Zhang Y.Q."/>
            <person name="Mitsuda N."/>
            <person name="Wang M."/>
            <person name="Liu G.H."/>
            <person name="Pecoraro L."/>
            <person name="Huang H.X."/>
            <person name="Xiao X.J."/>
            <person name="Lin M."/>
            <person name="Wu X.Y."/>
            <person name="Wu W.L."/>
            <person name="Chen Y.Y."/>
            <person name="Chang S.B."/>
            <person name="Sakamoto S."/>
            <person name="Ohme-Takagi M."/>
            <person name="Yagi M."/>
            <person name="Zeng S.J."/>
            <person name="Shen C.Y."/>
            <person name="Yeh C.M."/>
            <person name="Luo Y.B."/>
            <person name="Tsai W.C."/>
            <person name="Van de Peer Y."/>
            <person name="Liu Z.J."/>
        </authorList>
    </citation>
    <scope>NUCLEOTIDE SEQUENCE [LARGE SCALE GENOMIC DNA]</scope>
    <source>
        <tissue evidence="1">The whole plant</tissue>
    </source>
</reference>
<protein>
    <submittedName>
        <fullName evidence="1">Uncharacterized protein</fullName>
    </submittedName>
</protein>